<dbReference type="Proteomes" id="UP000004959">
    <property type="component" value="Chromosome"/>
</dbReference>
<dbReference type="AlphaFoldDB" id="G9WEY9"/>
<dbReference type="RefSeq" id="WP_007744902.1">
    <property type="nucleotide sequence ID" value="NZ_CM001398.1"/>
</dbReference>
<evidence type="ECO:0000313" key="2">
    <source>
        <dbReference type="Proteomes" id="UP000004959"/>
    </source>
</evidence>
<dbReference type="OrthoDB" id="2066274at2"/>
<evidence type="ECO:0000313" key="1">
    <source>
        <dbReference type="EMBL" id="EHN58549.1"/>
    </source>
</evidence>
<accession>G9WEY9</accession>
<comment type="caution">
    <text evidence="1">The sequence shown here is derived from an EMBL/GenBank/DDBJ whole genome shotgun (WGS) entry which is preliminary data.</text>
</comment>
<dbReference type="HOGENOM" id="CLU_1729531_0_0_9"/>
<reference evidence="1 2" key="1">
    <citation type="journal article" date="2012" name="PLoS ONE">
        <title>Functional divergence in the genus oenococcus as predicted by genome sequencing of the newly-described species, Oenococcus kitaharae.</title>
        <authorList>
            <person name="Borneman A.R."/>
            <person name="McCarthy J.M."/>
            <person name="Chambers P.J."/>
            <person name="Bartowsky E.J."/>
        </authorList>
    </citation>
    <scope>NUCLEOTIDE SEQUENCE [LARGE SCALE GENOMIC DNA]</scope>
    <source>
        <strain evidence="2">DSM17330</strain>
    </source>
</reference>
<gene>
    <name evidence="1" type="ORF">OKIT_0428</name>
</gene>
<name>G9WEY9_9LACO</name>
<keyword evidence="2" id="KW-1185">Reference proteome</keyword>
<dbReference type="EMBL" id="AFVZ01000001">
    <property type="protein sequence ID" value="EHN58549.1"/>
    <property type="molecule type" value="Genomic_DNA"/>
</dbReference>
<dbReference type="PATRIC" id="fig|1045004.4.peg.427"/>
<proteinExistence type="predicted"/>
<organism evidence="1 2">
    <name type="scientific">Oenococcus kitaharae DSM 17330</name>
    <dbReference type="NCBI Taxonomy" id="1045004"/>
    <lineage>
        <taxon>Bacteria</taxon>
        <taxon>Bacillati</taxon>
        <taxon>Bacillota</taxon>
        <taxon>Bacilli</taxon>
        <taxon>Lactobacillales</taxon>
        <taxon>Lactobacillaceae</taxon>
        <taxon>Oenococcus</taxon>
    </lineage>
</organism>
<protein>
    <submittedName>
        <fullName evidence="1">Uncharacterized protein</fullName>
    </submittedName>
</protein>
<sequence>MTERNYTIKELADEFGKSKQAIRNAITKGGLSVSNRKKTGKLTVLEYSEKTHSFLAKKYGEDKDSTIVDKSGQNTKQEKAADNDLASGLALNALIKQLEEVNKQLTIKDEQIKDLHTLLDQSQKLQLSEKKKPLLEDGAEKKEGFFSRLFK</sequence>